<dbReference type="SMART" id="SM00248">
    <property type="entry name" value="ANK"/>
    <property type="match status" value="5"/>
</dbReference>
<feature type="repeat" description="ANK" evidence="2">
    <location>
        <begin position="577"/>
        <end position="605"/>
    </location>
</feature>
<evidence type="ECO:0000256" key="1">
    <source>
        <dbReference type="ARBA" id="ARBA00022737"/>
    </source>
</evidence>
<evidence type="ECO:0000256" key="3">
    <source>
        <dbReference type="SAM" id="MobiDB-lite"/>
    </source>
</evidence>
<dbReference type="SUPFAM" id="SSF54236">
    <property type="entry name" value="Ubiquitin-like"/>
    <property type="match status" value="1"/>
</dbReference>
<dbReference type="Proteomes" id="UP001345013">
    <property type="component" value="Unassembled WGS sequence"/>
</dbReference>
<dbReference type="Gene3D" id="1.25.40.20">
    <property type="entry name" value="Ankyrin repeat-containing domain"/>
    <property type="match status" value="1"/>
</dbReference>
<dbReference type="Gene3D" id="3.40.50.300">
    <property type="entry name" value="P-loop containing nucleotide triphosphate hydrolases"/>
    <property type="match status" value="1"/>
</dbReference>
<reference evidence="5 6" key="1">
    <citation type="submission" date="2023-08" db="EMBL/GenBank/DDBJ databases">
        <title>Black Yeasts Isolated from many extreme environments.</title>
        <authorList>
            <person name="Coleine C."/>
            <person name="Stajich J.E."/>
            <person name="Selbmann L."/>
        </authorList>
    </citation>
    <scope>NUCLEOTIDE SEQUENCE [LARGE SCALE GENOMIC DNA]</scope>
    <source>
        <strain evidence="5 6">CCFEE 5885</strain>
    </source>
</reference>
<dbReference type="EMBL" id="JAVRRG010000059">
    <property type="protein sequence ID" value="KAK5092352.1"/>
    <property type="molecule type" value="Genomic_DNA"/>
</dbReference>
<dbReference type="SUPFAM" id="SSF48403">
    <property type="entry name" value="Ankyrin repeat"/>
    <property type="match status" value="1"/>
</dbReference>
<accession>A0ABR0K9G9</accession>
<proteinExistence type="predicted"/>
<dbReference type="InterPro" id="IPR000626">
    <property type="entry name" value="Ubiquitin-like_dom"/>
</dbReference>
<dbReference type="InterPro" id="IPR029071">
    <property type="entry name" value="Ubiquitin-like_domsf"/>
</dbReference>
<dbReference type="InterPro" id="IPR002110">
    <property type="entry name" value="Ankyrin_rpt"/>
</dbReference>
<comment type="caution">
    <text evidence="5">The sequence shown here is derived from an EMBL/GenBank/DDBJ whole genome shotgun (WGS) entry which is preliminary data.</text>
</comment>
<evidence type="ECO:0000259" key="4">
    <source>
        <dbReference type="PROSITE" id="PS50053"/>
    </source>
</evidence>
<dbReference type="InterPro" id="IPR056884">
    <property type="entry name" value="NPHP3-like_N"/>
</dbReference>
<feature type="domain" description="Ubiquitin-like" evidence="4">
    <location>
        <begin position="797"/>
        <end position="879"/>
    </location>
</feature>
<feature type="compositionally biased region" description="Polar residues" evidence="3">
    <location>
        <begin position="898"/>
        <end position="909"/>
    </location>
</feature>
<keyword evidence="2" id="KW-0040">ANK repeat</keyword>
<keyword evidence="6" id="KW-1185">Reference proteome</keyword>
<feature type="region of interest" description="Disordered" evidence="3">
    <location>
        <begin position="897"/>
        <end position="936"/>
    </location>
</feature>
<dbReference type="Pfam" id="PF24883">
    <property type="entry name" value="NPHP3_N"/>
    <property type="match status" value="1"/>
</dbReference>
<sequence>MAGVAASRNAYGRVEIGGYANAVLGNVHVNYQQANEDISTDPKKAKEEMENRYHSIDPALTGTCQWFLDHPLYKDWLNYDSAPDPCPLLWLRGKPGAGKSTIIKMAIDHAKSVGHAPGHSGLTRSVNSFFFNSRGAVLECKPEGLFRSTLHQLFEPQALELEFEPLTLFLRKLNLFSHGWKWTEGELRAMFRRTVKRPGLDLVLFVDALDECEEEHIRPLVDFLVQEIDQAHRAGSLLRICLSSRHYPNVSARSCHTIVAEQHNGTDINTYVETQMSTTRGDMASIISKITQESSGVFLWTALVVRRMQEAIEDGESTSTLLEILASTPLGLSEIFEALLSSINENEREEARSILLFVLYAKRPLTLAELTIAFAFRKPYPSLFAYLDSAEFIPDEQMSRLITKRIRGLVEVKISGSSIVQFIHGSVREYLLRTPGLLLSTATTQAQLKASADNKLAQSCFNFIRVPDCNDHSLIPYVSRNSSYLLLFYAQDYAFQHAREAEAYGMRQSYIAEVLGLNSPDPGKWASLPGSFYNKVPAETRLSSLSFCCKNRLLSVVEELHPSLGNNGVAISALCQPLCAAAAAGAGDIIRVLIAKGARVNDVDNFYGSALYASVAEGHLEVSALLLRSGSAVDARGTYGTALILASSKGDEAHVRLLLDHNATVQMTSDKYGNALLAAVSEGHIGIVRSLLHHGADPSPRCRYWGGRYARKETHPLEEASYWGHEDIVSVLLEVTASSRLSQSHFRDALSAAASVNNIKCIILIGAAARHKFGPSWSAAGHPAPKVISPIQPRKEIEIEVKGLSYRVFLIPMCSNLQCIDLKNAIQARTGLPPSDQYLVISRAPDKGGVRKIDDEEYLCDRGLTDRTRIEVLLHFRPSPCDQCSCNPALSFDRDAENLQSSPTASSSRLPVVGGRPESTRRTIVPGDHDPTPSSYRSVLNRVWRRIPIRSTR</sequence>
<dbReference type="PANTHER" id="PTHR10039:SF5">
    <property type="entry name" value="NACHT DOMAIN-CONTAINING PROTEIN"/>
    <property type="match status" value="1"/>
</dbReference>
<name>A0ABR0K9G9_9EURO</name>
<organism evidence="5 6">
    <name type="scientific">Lithohypha guttulata</name>
    <dbReference type="NCBI Taxonomy" id="1690604"/>
    <lineage>
        <taxon>Eukaryota</taxon>
        <taxon>Fungi</taxon>
        <taxon>Dikarya</taxon>
        <taxon>Ascomycota</taxon>
        <taxon>Pezizomycotina</taxon>
        <taxon>Eurotiomycetes</taxon>
        <taxon>Chaetothyriomycetidae</taxon>
        <taxon>Chaetothyriales</taxon>
        <taxon>Trichomeriaceae</taxon>
        <taxon>Lithohypha</taxon>
    </lineage>
</organism>
<dbReference type="InterPro" id="IPR036770">
    <property type="entry name" value="Ankyrin_rpt-contain_sf"/>
</dbReference>
<evidence type="ECO:0000313" key="5">
    <source>
        <dbReference type="EMBL" id="KAK5092352.1"/>
    </source>
</evidence>
<dbReference type="PROSITE" id="PS50053">
    <property type="entry name" value="UBIQUITIN_2"/>
    <property type="match status" value="1"/>
</dbReference>
<dbReference type="PROSITE" id="PS50088">
    <property type="entry name" value="ANK_REPEAT"/>
    <property type="match status" value="1"/>
</dbReference>
<dbReference type="InterPro" id="IPR027417">
    <property type="entry name" value="P-loop_NTPase"/>
</dbReference>
<dbReference type="Pfam" id="PF12796">
    <property type="entry name" value="Ank_2"/>
    <property type="match status" value="1"/>
</dbReference>
<dbReference type="SUPFAM" id="SSF52540">
    <property type="entry name" value="P-loop containing nucleoside triphosphate hydrolases"/>
    <property type="match status" value="1"/>
</dbReference>
<evidence type="ECO:0000256" key="2">
    <source>
        <dbReference type="PROSITE-ProRule" id="PRU00023"/>
    </source>
</evidence>
<evidence type="ECO:0000313" key="6">
    <source>
        <dbReference type="Proteomes" id="UP001345013"/>
    </source>
</evidence>
<dbReference type="CDD" id="cd17039">
    <property type="entry name" value="Ubl_ubiquitin_like"/>
    <property type="match status" value="1"/>
</dbReference>
<keyword evidence="1" id="KW-0677">Repeat</keyword>
<gene>
    <name evidence="5" type="ORF">LTR24_005275</name>
</gene>
<protein>
    <recommendedName>
        <fullName evidence="4">Ubiquitin-like domain-containing protein</fullName>
    </recommendedName>
</protein>
<dbReference type="PANTHER" id="PTHR10039">
    <property type="entry name" value="AMELOGENIN"/>
    <property type="match status" value="1"/>
</dbReference>